<feature type="domain" description="FlgO" evidence="1">
    <location>
        <begin position="92"/>
        <end position="217"/>
    </location>
</feature>
<reference evidence="2 3" key="1">
    <citation type="submission" date="2006-02" db="EMBL/GenBank/DDBJ databases">
        <authorList>
            <person name="Moran M.A."/>
            <person name="Kjelleberg S."/>
            <person name="Egan S."/>
            <person name="Saunders N."/>
            <person name="Thomas T."/>
            <person name="Ferriera S."/>
            <person name="Johnson J."/>
            <person name="Kravitz S."/>
            <person name="Halpern A."/>
            <person name="Remington K."/>
            <person name="Beeson K."/>
            <person name="Tran B."/>
            <person name="Rogers Y.-H."/>
            <person name="Friedman R."/>
            <person name="Venter J.C."/>
        </authorList>
    </citation>
    <scope>NUCLEOTIDE SEQUENCE [LARGE SCALE GENOMIC DNA]</scope>
    <source>
        <strain evidence="2 3">D2</strain>
    </source>
</reference>
<dbReference type="HOGENOM" id="CLU_090995_0_0_6"/>
<dbReference type="PROSITE" id="PS51257">
    <property type="entry name" value="PROKAR_LIPOPROTEIN"/>
    <property type="match status" value="1"/>
</dbReference>
<evidence type="ECO:0000313" key="2">
    <source>
        <dbReference type="EMBL" id="EAR29594.1"/>
    </source>
</evidence>
<gene>
    <name evidence="2" type="ORF">PTD2_12279</name>
</gene>
<dbReference type="EMBL" id="AAOH01000002">
    <property type="protein sequence ID" value="EAR29594.1"/>
    <property type="molecule type" value="Genomic_DNA"/>
</dbReference>
<dbReference type="OrthoDB" id="6116374at2"/>
<evidence type="ECO:0000313" key="3">
    <source>
        <dbReference type="Proteomes" id="UP000006201"/>
    </source>
</evidence>
<organism evidence="2 3">
    <name type="scientific">Pseudoalteromonas tunicata D2</name>
    <dbReference type="NCBI Taxonomy" id="87626"/>
    <lineage>
        <taxon>Bacteria</taxon>
        <taxon>Pseudomonadati</taxon>
        <taxon>Pseudomonadota</taxon>
        <taxon>Gammaproteobacteria</taxon>
        <taxon>Alteromonadales</taxon>
        <taxon>Pseudoalteromonadaceae</taxon>
        <taxon>Pseudoalteromonas</taxon>
    </lineage>
</organism>
<dbReference type="STRING" id="87626.PTD2_12279"/>
<dbReference type="Pfam" id="PF17680">
    <property type="entry name" value="FlgO"/>
    <property type="match status" value="1"/>
</dbReference>
<accession>A4C6J0</accession>
<sequence length="235" mass="25935">MKKLLFISLCIGLTGCESIEKWSQLDSQPKTQASIKNEAKLNDDALEQSLVFDQYGTYLNSVSAAGFNNSPDIGKVYSNAANRNINHYIRGITHDLIENLTYVNEQTPIGIASFVLIDGTLDSAGVLGKQIAESFQHEIYKFGIPVIDFKTTDFFRVTPEGDFILSRDYLELKPNLPIEYVLLGTLVKHDAGYLVNARIVGLESKAIVASAQGFLPQVITDSLLGSQKMANIRLE</sequence>
<protein>
    <recommendedName>
        <fullName evidence="1">FlgO domain-containing protein</fullName>
    </recommendedName>
</protein>
<dbReference type="eggNOG" id="COG5616">
    <property type="taxonomic scope" value="Bacteria"/>
</dbReference>
<evidence type="ECO:0000259" key="1">
    <source>
        <dbReference type="Pfam" id="PF17680"/>
    </source>
</evidence>
<name>A4C6J0_9GAMM</name>
<dbReference type="AlphaFoldDB" id="A4C6J0"/>
<dbReference type="Proteomes" id="UP000006201">
    <property type="component" value="Unassembled WGS sequence"/>
</dbReference>
<comment type="caution">
    <text evidence="2">The sequence shown here is derived from an EMBL/GenBank/DDBJ whole genome shotgun (WGS) entry which is preliminary data.</text>
</comment>
<dbReference type="RefSeq" id="WP_009837468.1">
    <property type="nucleotide sequence ID" value="NZ_AAOH01000002.1"/>
</dbReference>
<proteinExistence type="predicted"/>
<dbReference type="InterPro" id="IPR041215">
    <property type="entry name" value="FlgO_dom"/>
</dbReference>
<keyword evidence="3" id="KW-1185">Reference proteome</keyword>